<evidence type="ECO:0000313" key="5">
    <source>
        <dbReference type="EMBL" id="CAF0868662.1"/>
    </source>
</evidence>
<dbReference type="PANTHER" id="PTHR43619">
    <property type="entry name" value="S-ADENOSYL-L-METHIONINE-DEPENDENT METHYLTRANSFERASE YKTD-RELATED"/>
    <property type="match status" value="1"/>
</dbReference>
<keyword evidence="3" id="KW-0808">Transferase</keyword>
<dbReference type="InterPro" id="IPR007213">
    <property type="entry name" value="Ppm1/Ppm2/Tcmp"/>
</dbReference>
<dbReference type="OrthoDB" id="203237at2759"/>
<keyword evidence="2" id="KW-0489">Methyltransferase</keyword>
<dbReference type="PANTHER" id="PTHR43619:SF2">
    <property type="entry name" value="S-ADENOSYL-L-METHIONINE-DEPENDENT METHYLTRANSFERASES SUPERFAMILY PROTEIN"/>
    <property type="match status" value="1"/>
</dbReference>
<evidence type="ECO:0000313" key="7">
    <source>
        <dbReference type="EMBL" id="CAF3885839.1"/>
    </source>
</evidence>
<evidence type="ECO:0000313" key="4">
    <source>
        <dbReference type="EMBL" id="CAF0804669.1"/>
    </source>
</evidence>
<dbReference type="GO" id="GO:0008168">
    <property type="term" value="F:methyltransferase activity"/>
    <property type="evidence" value="ECO:0007669"/>
    <property type="project" value="UniProtKB-KW"/>
</dbReference>
<dbReference type="EMBL" id="CAJOAX010004024">
    <property type="protein sequence ID" value="CAF3885839.1"/>
    <property type="molecule type" value="Genomic_DNA"/>
</dbReference>
<dbReference type="EMBL" id="CAJNOU010000108">
    <property type="protein sequence ID" value="CAF0868662.1"/>
    <property type="molecule type" value="Genomic_DNA"/>
</dbReference>
<evidence type="ECO:0000256" key="3">
    <source>
        <dbReference type="ARBA" id="ARBA00022679"/>
    </source>
</evidence>
<dbReference type="Proteomes" id="UP000663823">
    <property type="component" value="Unassembled WGS sequence"/>
</dbReference>
<comment type="caution">
    <text evidence="4">The sequence shown here is derived from an EMBL/GenBank/DDBJ whole genome shotgun (WGS) entry which is preliminary data.</text>
</comment>
<dbReference type="Proteomes" id="UP000663874">
    <property type="component" value="Unassembled WGS sequence"/>
</dbReference>
<dbReference type="Gene3D" id="3.40.50.150">
    <property type="entry name" value="Vaccinia Virus protein VP39"/>
    <property type="match status" value="1"/>
</dbReference>
<gene>
    <name evidence="6" type="ORF">FNK824_LOCUS8985</name>
    <name evidence="7" type="ORF">OTI717_LOCUS23004</name>
    <name evidence="4" type="ORF">RFH988_LOCUS4101</name>
    <name evidence="5" type="ORF">SEV965_LOCUS3996</name>
</gene>
<evidence type="ECO:0000256" key="1">
    <source>
        <dbReference type="ARBA" id="ARBA00008138"/>
    </source>
</evidence>
<name>A0A813T5U0_9BILA</name>
<evidence type="ECO:0008006" key="9">
    <source>
        <dbReference type="Google" id="ProtNLM"/>
    </source>
</evidence>
<dbReference type="EMBL" id="CAJNOO010000104">
    <property type="protein sequence ID" value="CAF0804669.1"/>
    <property type="molecule type" value="Genomic_DNA"/>
</dbReference>
<dbReference type="GO" id="GO:0032259">
    <property type="term" value="P:methylation"/>
    <property type="evidence" value="ECO:0007669"/>
    <property type="project" value="UniProtKB-KW"/>
</dbReference>
<protein>
    <recommendedName>
        <fullName evidence="9">S-adenosyl-L-methionine-dependent methyltransferase</fullName>
    </recommendedName>
</protein>
<sequence>MSSFYEKIENDPVGRTSMGSATGRAVESKRCDALFQDPFADTYAGQFGPQGIEILARMKNTTTESITNDTAVRTRYIDDLLEQASSTNRQCVILACGGDFRPFRLSLINSSQTFEFYLLDVPGVLIYRQKCFEQLNLRSFATNHKVTEIACNLADEEWSSKLVKHGFNTDQPTIWLAEGFFHYLTEEDIRKLFERMRQLSVSDSCIVFDVASTQLRNFVPMIHFALDDEQEIHRIFNGFGCESVECTPFQKIGAMYGRTVSRDRSFIVKAKLSRH</sequence>
<evidence type="ECO:0000256" key="2">
    <source>
        <dbReference type="ARBA" id="ARBA00022603"/>
    </source>
</evidence>
<comment type="similarity">
    <text evidence="1">Belongs to the UPF0677 family.</text>
</comment>
<dbReference type="Pfam" id="PF04072">
    <property type="entry name" value="LCM"/>
    <property type="match status" value="1"/>
</dbReference>
<accession>A0A813T5U0</accession>
<proteinExistence type="inferred from homology"/>
<dbReference type="SUPFAM" id="SSF53335">
    <property type="entry name" value="S-adenosyl-L-methionine-dependent methyltransferases"/>
    <property type="match status" value="1"/>
</dbReference>
<organism evidence="4 8">
    <name type="scientific">Rotaria sordida</name>
    <dbReference type="NCBI Taxonomy" id="392033"/>
    <lineage>
        <taxon>Eukaryota</taxon>
        <taxon>Metazoa</taxon>
        <taxon>Spiralia</taxon>
        <taxon>Gnathifera</taxon>
        <taxon>Rotifera</taxon>
        <taxon>Eurotatoria</taxon>
        <taxon>Bdelloidea</taxon>
        <taxon>Philodinida</taxon>
        <taxon>Philodinidae</taxon>
        <taxon>Rotaria</taxon>
    </lineage>
</organism>
<reference evidence="4" key="1">
    <citation type="submission" date="2021-02" db="EMBL/GenBank/DDBJ databases">
        <authorList>
            <person name="Nowell W R."/>
        </authorList>
    </citation>
    <scope>NUCLEOTIDE SEQUENCE</scope>
</reference>
<dbReference type="Proteomes" id="UP000663889">
    <property type="component" value="Unassembled WGS sequence"/>
</dbReference>
<dbReference type="InterPro" id="IPR011610">
    <property type="entry name" value="SAM_mthyl_Trfase_ML2640-like"/>
</dbReference>
<dbReference type="InterPro" id="IPR029063">
    <property type="entry name" value="SAM-dependent_MTases_sf"/>
</dbReference>
<dbReference type="EMBL" id="CAJOBE010000912">
    <property type="protein sequence ID" value="CAF3698299.1"/>
    <property type="molecule type" value="Genomic_DNA"/>
</dbReference>
<evidence type="ECO:0000313" key="6">
    <source>
        <dbReference type="EMBL" id="CAF3698299.1"/>
    </source>
</evidence>
<evidence type="ECO:0000313" key="8">
    <source>
        <dbReference type="Proteomes" id="UP000663882"/>
    </source>
</evidence>
<dbReference type="Proteomes" id="UP000663882">
    <property type="component" value="Unassembled WGS sequence"/>
</dbReference>
<dbReference type="NCBIfam" id="TIGR00027">
    <property type="entry name" value="mthyl_TIGR00027"/>
    <property type="match status" value="1"/>
</dbReference>
<dbReference type="AlphaFoldDB" id="A0A813T5U0"/>